<evidence type="ECO:0000256" key="1">
    <source>
        <dbReference type="ARBA" id="ARBA00000189"/>
    </source>
</evidence>
<evidence type="ECO:0000259" key="20">
    <source>
        <dbReference type="PROSITE" id="PS50873"/>
    </source>
</evidence>
<dbReference type="GO" id="GO:0006979">
    <property type="term" value="P:response to oxidative stress"/>
    <property type="evidence" value="ECO:0007669"/>
    <property type="project" value="UniProtKB-UniRule"/>
</dbReference>
<dbReference type="FunFam" id="1.10.420.10:FF:000006">
    <property type="entry name" value="Peroxidase"/>
    <property type="match status" value="1"/>
</dbReference>
<evidence type="ECO:0000256" key="13">
    <source>
        <dbReference type="ARBA" id="ARBA00023180"/>
    </source>
</evidence>
<dbReference type="AlphaFoldDB" id="A0A1E5UPC6"/>
<dbReference type="Proteomes" id="UP000095767">
    <property type="component" value="Unassembled WGS sequence"/>
</dbReference>
<dbReference type="EMBL" id="LWDX02069169">
    <property type="protein sequence ID" value="OEL14723.1"/>
    <property type="molecule type" value="Genomic_DNA"/>
</dbReference>
<dbReference type="PANTHER" id="PTHR31517:SF84">
    <property type="entry name" value="PEROXIDASE"/>
    <property type="match status" value="1"/>
</dbReference>
<feature type="binding site" description="axial binding residue" evidence="17">
    <location>
        <position position="172"/>
    </location>
    <ligand>
        <name>heme b</name>
        <dbReference type="ChEBI" id="CHEBI:60344"/>
    </ligand>
    <ligandPart>
        <name>Fe</name>
        <dbReference type="ChEBI" id="CHEBI:18248"/>
    </ligandPart>
</feature>
<dbReference type="Pfam" id="PF00141">
    <property type="entry name" value="peroxidase"/>
    <property type="match status" value="1"/>
</dbReference>
<comment type="subcellular location">
    <subcellularLocation>
        <location evidence="2 19">Secreted</location>
    </subcellularLocation>
</comment>
<comment type="catalytic activity">
    <reaction evidence="1 19">
        <text>2 a phenolic donor + H2O2 = 2 a phenolic radical donor + 2 H2O</text>
        <dbReference type="Rhea" id="RHEA:56136"/>
        <dbReference type="ChEBI" id="CHEBI:15377"/>
        <dbReference type="ChEBI" id="CHEBI:16240"/>
        <dbReference type="ChEBI" id="CHEBI:139520"/>
        <dbReference type="ChEBI" id="CHEBI:139521"/>
        <dbReference type="EC" id="1.11.1.7"/>
    </reaction>
</comment>
<dbReference type="InterPro" id="IPR010255">
    <property type="entry name" value="Haem_peroxidase_sf"/>
</dbReference>
<dbReference type="PRINTS" id="PR00461">
    <property type="entry name" value="PLPEROXIDASE"/>
</dbReference>
<dbReference type="CDD" id="cd00693">
    <property type="entry name" value="secretory_peroxidase"/>
    <property type="match status" value="1"/>
</dbReference>
<feature type="binding site" evidence="16">
    <location>
        <position position="142"/>
    </location>
    <ligand>
        <name>substrate</name>
    </ligand>
</feature>
<evidence type="ECO:0000256" key="12">
    <source>
        <dbReference type="ARBA" id="ARBA00023157"/>
    </source>
</evidence>
<dbReference type="PROSITE" id="PS50873">
    <property type="entry name" value="PEROXIDASE_4"/>
    <property type="match status" value="1"/>
</dbReference>
<comment type="cofactor">
    <cofactor evidence="17 19">
        <name>heme b</name>
        <dbReference type="ChEBI" id="CHEBI:60344"/>
    </cofactor>
    <text evidence="17 19">Binds 1 heme b (iron(II)-protoporphyrin IX) group per subunit.</text>
</comment>
<organism evidence="21 22">
    <name type="scientific">Dichanthelium oligosanthes</name>
    <dbReference type="NCBI Taxonomy" id="888268"/>
    <lineage>
        <taxon>Eukaryota</taxon>
        <taxon>Viridiplantae</taxon>
        <taxon>Streptophyta</taxon>
        <taxon>Embryophyta</taxon>
        <taxon>Tracheophyta</taxon>
        <taxon>Spermatophyta</taxon>
        <taxon>Magnoliopsida</taxon>
        <taxon>Liliopsida</taxon>
        <taxon>Poales</taxon>
        <taxon>Poaceae</taxon>
        <taxon>PACMAD clade</taxon>
        <taxon>Panicoideae</taxon>
        <taxon>Panicodae</taxon>
        <taxon>Paniceae</taxon>
        <taxon>Dichantheliinae</taxon>
        <taxon>Dichanthelium</taxon>
    </lineage>
</organism>
<feature type="disulfide bond" evidence="18">
    <location>
        <begin position="179"/>
        <end position="204"/>
    </location>
</feature>
<accession>A0A1E5UPC6</accession>
<evidence type="ECO:0000256" key="16">
    <source>
        <dbReference type="PIRSR" id="PIRSR600823-2"/>
    </source>
</evidence>
<feature type="binding site" evidence="17">
    <location>
        <position position="58"/>
    </location>
    <ligand>
        <name>Ca(2+)</name>
        <dbReference type="ChEBI" id="CHEBI:29108"/>
        <label>1</label>
    </ligand>
</feature>
<dbReference type="STRING" id="888268.A0A1E5UPC6"/>
<dbReference type="InterPro" id="IPR002016">
    <property type="entry name" value="Haem_peroxidase"/>
</dbReference>
<dbReference type="GO" id="GO:0140825">
    <property type="term" value="F:lactoperoxidase activity"/>
    <property type="evidence" value="ECO:0007669"/>
    <property type="project" value="UniProtKB-EC"/>
</dbReference>
<keyword evidence="11 17" id="KW-0408">Iron</keyword>
<dbReference type="Gene3D" id="1.10.520.10">
    <property type="match status" value="1"/>
</dbReference>
<evidence type="ECO:0000256" key="8">
    <source>
        <dbReference type="ARBA" id="ARBA00022723"/>
    </source>
</evidence>
<feature type="domain" description="Plant heme peroxidase family profile" evidence="20">
    <location>
        <begin position="7"/>
        <end position="297"/>
    </location>
</feature>
<gene>
    <name evidence="21" type="ORF">BAE44_0024257</name>
</gene>
<keyword evidence="9 17" id="KW-0106">Calcium</keyword>
<evidence type="ECO:0000256" key="15">
    <source>
        <dbReference type="PIRSR" id="PIRSR600823-1"/>
    </source>
</evidence>
<evidence type="ECO:0000256" key="4">
    <source>
        <dbReference type="ARBA" id="ARBA00012313"/>
    </source>
</evidence>
<reference evidence="21 22" key="1">
    <citation type="submission" date="2016-09" db="EMBL/GenBank/DDBJ databases">
        <title>The draft genome of Dichanthelium oligosanthes: A C3 panicoid grass species.</title>
        <authorList>
            <person name="Studer A.J."/>
            <person name="Schnable J.C."/>
            <person name="Brutnell T.P."/>
        </authorList>
    </citation>
    <scope>NUCLEOTIDE SEQUENCE [LARGE SCALE GENOMIC DNA]</scope>
    <source>
        <strain evidence="22">cv. Kellogg 1175</strain>
        <tissue evidence="21">Leaf</tissue>
    </source>
</reference>
<feature type="binding site" evidence="17">
    <location>
        <position position="54"/>
    </location>
    <ligand>
        <name>Ca(2+)</name>
        <dbReference type="ChEBI" id="CHEBI:29108"/>
        <label>1</label>
    </ligand>
</feature>
<evidence type="ECO:0000313" key="21">
    <source>
        <dbReference type="EMBL" id="OEL14723.1"/>
    </source>
</evidence>
<comment type="similarity">
    <text evidence="19">Belongs to the peroxidase family. Classical plant (class III) peroxidase subfamily.</text>
</comment>
<protein>
    <recommendedName>
        <fullName evidence="4 19">Peroxidase</fullName>
        <ecNumber evidence="4 19">1.11.1.7</ecNumber>
    </recommendedName>
</protein>
<feature type="binding site" evidence="17">
    <location>
        <position position="56"/>
    </location>
    <ligand>
        <name>Ca(2+)</name>
        <dbReference type="ChEBI" id="CHEBI:29108"/>
        <label>1</label>
    </ligand>
</feature>
<dbReference type="InterPro" id="IPR033905">
    <property type="entry name" value="Secretory_peroxidase"/>
</dbReference>
<keyword evidence="13" id="KW-0325">Glycoprotein</keyword>
<dbReference type="GO" id="GO:0020037">
    <property type="term" value="F:heme binding"/>
    <property type="evidence" value="ECO:0007669"/>
    <property type="project" value="UniProtKB-UniRule"/>
</dbReference>
<comment type="cofactor">
    <cofactor evidence="17 19">
        <name>Ca(2+)</name>
        <dbReference type="ChEBI" id="CHEBI:29108"/>
    </cofactor>
    <text evidence="17 19">Binds 2 calcium ions per subunit.</text>
</comment>
<dbReference type="SUPFAM" id="SSF48113">
    <property type="entry name" value="Heme-dependent peroxidases"/>
    <property type="match status" value="1"/>
</dbReference>
<feature type="disulfide bond" evidence="18">
    <location>
        <begin position="100"/>
        <end position="293"/>
    </location>
</feature>
<feature type="binding site" evidence="17">
    <location>
        <position position="52"/>
    </location>
    <ligand>
        <name>Ca(2+)</name>
        <dbReference type="ChEBI" id="CHEBI:29108"/>
        <label>1</label>
    </ligand>
</feature>
<feature type="disulfide bond" evidence="18">
    <location>
        <begin position="50"/>
        <end position="55"/>
    </location>
</feature>
<evidence type="ECO:0000256" key="3">
    <source>
        <dbReference type="ARBA" id="ARBA00006873"/>
    </source>
</evidence>
<evidence type="ECO:0000256" key="5">
    <source>
        <dbReference type="ARBA" id="ARBA00022525"/>
    </source>
</evidence>
<comment type="similarity">
    <text evidence="3">Belongs to the peroxidase family. Ascorbate peroxidase subfamily.</text>
</comment>
<dbReference type="InterPro" id="IPR019793">
    <property type="entry name" value="Peroxidases_heam-ligand_BS"/>
</dbReference>
<keyword evidence="10 19" id="KW-0560">Oxidoreductase</keyword>
<evidence type="ECO:0000256" key="7">
    <source>
        <dbReference type="ARBA" id="ARBA00022617"/>
    </source>
</evidence>
<evidence type="ECO:0000256" key="2">
    <source>
        <dbReference type="ARBA" id="ARBA00004613"/>
    </source>
</evidence>
<keyword evidence="5 19" id="KW-0964">Secreted</keyword>
<feature type="active site" description="Proton acceptor" evidence="15">
    <location>
        <position position="48"/>
    </location>
</feature>
<dbReference type="PRINTS" id="PR00458">
    <property type="entry name" value="PEROXIDASE"/>
</dbReference>
<keyword evidence="8 17" id="KW-0479">Metal-binding</keyword>
<dbReference type="PANTHER" id="PTHR31517">
    <property type="match status" value="1"/>
</dbReference>
<dbReference type="EC" id="1.11.1.7" evidence="4 19"/>
<evidence type="ECO:0000256" key="11">
    <source>
        <dbReference type="ARBA" id="ARBA00023004"/>
    </source>
</evidence>
<proteinExistence type="inferred from homology"/>
<evidence type="ECO:0000256" key="14">
    <source>
        <dbReference type="ARBA" id="ARBA00023324"/>
    </source>
</evidence>
<dbReference type="OrthoDB" id="2113341at2759"/>
<dbReference type="GO" id="GO:0046872">
    <property type="term" value="F:metal ion binding"/>
    <property type="evidence" value="ECO:0007669"/>
    <property type="project" value="UniProtKB-UniRule"/>
</dbReference>
<sequence>MKSPAGPLWYEFYSSSCPKAEKEVTSVVREIISKDHTMGAAFLNLFFHDCFVRGCDASILLGPTKSNEYVEKRTILLRGFDAVDKVKAAVEAIFPGVVSCADILAFAARDSVLISGRFGFVMPSGRRDGLVSQEGDAFRDLPTHSDKIEDHIRSFASKGLGADDLVALSGAHSFGVAHCGDVVGRLDKDPTMNATLNAALKEECSSDNPRQEVYMNQVTDTNKLSNQYYRDVASGEVLFASDQHLMDLNSTAAKVAYYADNPMVWMAQFAVSMVKMGSIRILTGSAGEVRRFCNVTNNGA</sequence>
<evidence type="ECO:0000256" key="18">
    <source>
        <dbReference type="PIRSR" id="PIRSR600823-5"/>
    </source>
</evidence>
<evidence type="ECO:0000313" key="22">
    <source>
        <dbReference type="Proteomes" id="UP000095767"/>
    </source>
</evidence>
<dbReference type="PROSITE" id="PS00435">
    <property type="entry name" value="PEROXIDASE_1"/>
    <property type="match status" value="1"/>
</dbReference>
<dbReference type="Gene3D" id="1.10.420.10">
    <property type="entry name" value="Peroxidase, domain 2"/>
    <property type="match status" value="1"/>
</dbReference>
<comment type="function">
    <text evidence="19">Removal of H(2)O(2), oxidation of toxic reductants, biosynthesis and degradation of lignin, suberization, auxin catabolism, response to environmental stresses such as wounding, pathogen attack and oxidative stress.</text>
</comment>
<name>A0A1E5UPC6_9POAL</name>
<feature type="binding site" evidence="17">
    <location>
        <position position="49"/>
    </location>
    <ligand>
        <name>Ca(2+)</name>
        <dbReference type="ChEBI" id="CHEBI:29108"/>
        <label>1</label>
    </ligand>
</feature>
<dbReference type="GO" id="GO:0005576">
    <property type="term" value="C:extracellular region"/>
    <property type="evidence" value="ECO:0007669"/>
    <property type="project" value="UniProtKB-SubCell"/>
</dbReference>
<evidence type="ECO:0000256" key="10">
    <source>
        <dbReference type="ARBA" id="ARBA00023002"/>
    </source>
</evidence>
<keyword evidence="7 19" id="KW-0349">Heme</keyword>
<keyword evidence="6 19" id="KW-0575">Peroxidase</keyword>
<dbReference type="InterPro" id="IPR000823">
    <property type="entry name" value="Peroxidase_pln"/>
</dbReference>
<evidence type="ECO:0000256" key="9">
    <source>
        <dbReference type="ARBA" id="ARBA00022837"/>
    </source>
</evidence>
<evidence type="ECO:0000256" key="17">
    <source>
        <dbReference type="PIRSR" id="PIRSR600823-3"/>
    </source>
</evidence>
<dbReference type="GO" id="GO:0042744">
    <property type="term" value="P:hydrogen peroxide catabolic process"/>
    <property type="evidence" value="ECO:0007669"/>
    <property type="project" value="UniProtKB-KW"/>
</dbReference>
<comment type="caution">
    <text evidence="21">The sequence shown here is derived from an EMBL/GenBank/DDBJ whole genome shotgun (WGS) entry which is preliminary data.</text>
</comment>
<evidence type="ECO:0000256" key="19">
    <source>
        <dbReference type="RuleBase" id="RU362060"/>
    </source>
</evidence>
<evidence type="ECO:0000256" key="6">
    <source>
        <dbReference type="ARBA" id="ARBA00022559"/>
    </source>
</evidence>
<keyword evidence="14 19" id="KW-0376">Hydrogen peroxide</keyword>
<keyword evidence="22" id="KW-1185">Reference proteome</keyword>
<keyword evidence="12 18" id="KW-1015">Disulfide bond</keyword>